<dbReference type="PROSITE" id="PS50105">
    <property type="entry name" value="SAM_DOMAIN"/>
    <property type="match status" value="1"/>
</dbReference>
<name>A0A482WLQ3_LAOST</name>
<dbReference type="AlphaFoldDB" id="A0A482WLQ3"/>
<dbReference type="PANTHER" id="PTHR46829:SF1">
    <property type="entry name" value="STERILE ALPHA MOTIF DOMAIN-CONTAINING PROTEIN 15"/>
    <property type="match status" value="1"/>
</dbReference>
<evidence type="ECO:0000313" key="3">
    <source>
        <dbReference type="Proteomes" id="UP000291343"/>
    </source>
</evidence>
<dbReference type="Proteomes" id="UP000291343">
    <property type="component" value="Unassembled WGS sequence"/>
</dbReference>
<dbReference type="SMART" id="SM00454">
    <property type="entry name" value="SAM"/>
    <property type="match status" value="1"/>
</dbReference>
<keyword evidence="3" id="KW-1185">Reference proteome</keyword>
<dbReference type="InterPro" id="IPR013761">
    <property type="entry name" value="SAM/pointed_sf"/>
</dbReference>
<evidence type="ECO:0000259" key="1">
    <source>
        <dbReference type="PROSITE" id="PS50105"/>
    </source>
</evidence>
<dbReference type="InterPro" id="IPR001660">
    <property type="entry name" value="SAM"/>
</dbReference>
<comment type="caution">
    <text evidence="2">The sequence shown here is derived from an EMBL/GenBank/DDBJ whole genome shotgun (WGS) entry which is preliminary data.</text>
</comment>
<reference evidence="2 3" key="1">
    <citation type="journal article" date="2017" name="Gigascience">
        <title>Genome sequence of the small brown planthopper, Laodelphax striatellus.</title>
        <authorList>
            <person name="Zhu J."/>
            <person name="Jiang F."/>
            <person name="Wang X."/>
            <person name="Yang P."/>
            <person name="Bao Y."/>
            <person name="Zhao W."/>
            <person name="Wang W."/>
            <person name="Lu H."/>
            <person name="Wang Q."/>
            <person name="Cui N."/>
            <person name="Li J."/>
            <person name="Chen X."/>
            <person name="Luo L."/>
            <person name="Yu J."/>
            <person name="Kang L."/>
            <person name="Cui F."/>
        </authorList>
    </citation>
    <scope>NUCLEOTIDE SEQUENCE [LARGE SCALE GENOMIC DNA]</scope>
    <source>
        <strain evidence="2">Lst14</strain>
    </source>
</reference>
<dbReference type="SUPFAM" id="SSF47769">
    <property type="entry name" value="SAM/Pointed domain"/>
    <property type="match status" value="1"/>
</dbReference>
<organism evidence="2 3">
    <name type="scientific">Laodelphax striatellus</name>
    <name type="common">Small brown planthopper</name>
    <name type="synonym">Delphax striatella</name>
    <dbReference type="NCBI Taxonomy" id="195883"/>
    <lineage>
        <taxon>Eukaryota</taxon>
        <taxon>Metazoa</taxon>
        <taxon>Ecdysozoa</taxon>
        <taxon>Arthropoda</taxon>
        <taxon>Hexapoda</taxon>
        <taxon>Insecta</taxon>
        <taxon>Pterygota</taxon>
        <taxon>Neoptera</taxon>
        <taxon>Paraneoptera</taxon>
        <taxon>Hemiptera</taxon>
        <taxon>Auchenorrhyncha</taxon>
        <taxon>Fulgoroidea</taxon>
        <taxon>Delphacidae</taxon>
        <taxon>Criomorphinae</taxon>
        <taxon>Laodelphax</taxon>
    </lineage>
</organism>
<dbReference type="InParanoid" id="A0A482WLQ3"/>
<dbReference type="Pfam" id="PF00536">
    <property type="entry name" value="SAM_1"/>
    <property type="match status" value="1"/>
</dbReference>
<sequence>MSSYPKEKRSPIQIKRKSSTTLHGVTLPSFLRRANTYGPGVQFDLTGSNDPVWALEPCEELESYYFTIPEEIEWTTGEVVQWIINVVGLPQYKEAFYVNGINGRKLVRLKPGDFPKMNIKDFEHIKIILKYRRDLFNIREEKYYDSIAFPNREAVRHRYLERKSRPVNSSLTKQQFLMDENLVHECWDKQTVDNDYPLLKYGRINCEGTSPLDRLRIYILNMDLIKKSEELTFLENSE</sequence>
<proteinExistence type="predicted"/>
<dbReference type="OrthoDB" id="6133291at2759"/>
<dbReference type="PANTHER" id="PTHR46829">
    <property type="entry name" value="STERILE ALPHA MOTIF DOMAIN-CONTAINING PROTEIN 15"/>
    <property type="match status" value="1"/>
</dbReference>
<evidence type="ECO:0000313" key="2">
    <source>
        <dbReference type="EMBL" id="RZF34434.1"/>
    </source>
</evidence>
<protein>
    <recommendedName>
        <fullName evidence="1">SAM domain-containing protein</fullName>
    </recommendedName>
</protein>
<gene>
    <name evidence="2" type="ORF">LSTR_LSTR012185</name>
</gene>
<accession>A0A482WLQ3</accession>
<dbReference type="EMBL" id="QKKF02031507">
    <property type="protein sequence ID" value="RZF34434.1"/>
    <property type="molecule type" value="Genomic_DNA"/>
</dbReference>
<feature type="domain" description="SAM" evidence="1">
    <location>
        <begin position="74"/>
        <end position="138"/>
    </location>
</feature>
<dbReference type="Gene3D" id="1.10.150.50">
    <property type="entry name" value="Transcription Factor, Ets-1"/>
    <property type="match status" value="1"/>
</dbReference>